<organism evidence="7 8">
    <name type="scientific">Propionibacterium ruminifibrarum</name>
    <dbReference type="NCBI Taxonomy" id="1962131"/>
    <lineage>
        <taxon>Bacteria</taxon>
        <taxon>Bacillati</taxon>
        <taxon>Actinomycetota</taxon>
        <taxon>Actinomycetes</taxon>
        <taxon>Propionibacteriales</taxon>
        <taxon>Propionibacteriaceae</taxon>
        <taxon>Propionibacterium</taxon>
    </lineage>
</organism>
<dbReference type="EMBL" id="OMOH01000004">
    <property type="protein sequence ID" value="SPF68162.1"/>
    <property type="molecule type" value="Genomic_DNA"/>
</dbReference>
<dbReference type="Pfam" id="PF12802">
    <property type="entry name" value="MarR_2"/>
    <property type="match status" value="1"/>
</dbReference>
<gene>
    <name evidence="7" type="ORF">PROPJV5_1105</name>
</gene>
<dbReference type="InterPro" id="IPR000835">
    <property type="entry name" value="HTH_MarR-typ"/>
</dbReference>
<protein>
    <submittedName>
        <fullName evidence="7">RNA polymerase sigma-70 region 4</fullName>
    </submittedName>
</protein>
<dbReference type="InterPro" id="IPR051054">
    <property type="entry name" value="SorC_transcr_regulators"/>
</dbReference>
<comment type="similarity">
    <text evidence="1">Belongs to the SorC transcriptional regulatory family.</text>
</comment>
<dbReference type="Gene3D" id="1.10.10.10">
    <property type="entry name" value="Winged helix-like DNA-binding domain superfamily/Winged helix DNA-binding domain"/>
    <property type="match status" value="1"/>
</dbReference>
<dbReference type="GO" id="GO:0003677">
    <property type="term" value="F:DNA binding"/>
    <property type="evidence" value="ECO:0007669"/>
    <property type="project" value="UniProtKB-KW"/>
</dbReference>
<dbReference type="Gene3D" id="3.40.50.1360">
    <property type="match status" value="1"/>
</dbReference>
<dbReference type="InterPro" id="IPR037171">
    <property type="entry name" value="NagB/RpiA_transferase-like"/>
</dbReference>
<keyword evidence="4" id="KW-0804">Transcription</keyword>
<dbReference type="PANTHER" id="PTHR34294:SF1">
    <property type="entry name" value="TRANSCRIPTIONAL REGULATOR LSRR"/>
    <property type="match status" value="1"/>
</dbReference>
<dbReference type="InterPro" id="IPR007324">
    <property type="entry name" value="Sugar-bd_dom_put"/>
</dbReference>
<dbReference type="PANTHER" id="PTHR34294">
    <property type="entry name" value="TRANSCRIPTIONAL REGULATOR-RELATED"/>
    <property type="match status" value="1"/>
</dbReference>
<keyword evidence="2" id="KW-0805">Transcription regulation</keyword>
<evidence type="ECO:0000259" key="6">
    <source>
        <dbReference type="Pfam" id="PF12802"/>
    </source>
</evidence>
<feature type="domain" description="Sugar-binding" evidence="5">
    <location>
        <begin position="63"/>
        <end position="316"/>
    </location>
</feature>
<keyword evidence="3" id="KW-0238">DNA-binding</keyword>
<dbReference type="Pfam" id="PF04198">
    <property type="entry name" value="Sugar-bind"/>
    <property type="match status" value="1"/>
</dbReference>
<dbReference type="GO" id="GO:0030246">
    <property type="term" value="F:carbohydrate binding"/>
    <property type="evidence" value="ECO:0007669"/>
    <property type="project" value="InterPro"/>
</dbReference>
<dbReference type="SUPFAM" id="SSF100950">
    <property type="entry name" value="NagB/RpiA/CoA transferase-like"/>
    <property type="match status" value="1"/>
</dbReference>
<reference evidence="8" key="1">
    <citation type="submission" date="2018-02" db="EMBL/GenBank/DDBJ databases">
        <authorList>
            <person name="Hornung B."/>
        </authorList>
    </citation>
    <scope>NUCLEOTIDE SEQUENCE [LARGE SCALE GENOMIC DNA]</scope>
</reference>
<evidence type="ECO:0000256" key="3">
    <source>
        <dbReference type="ARBA" id="ARBA00023125"/>
    </source>
</evidence>
<dbReference type="GO" id="GO:0003700">
    <property type="term" value="F:DNA-binding transcription factor activity"/>
    <property type="evidence" value="ECO:0007669"/>
    <property type="project" value="InterPro"/>
</dbReference>
<name>A0A375I415_9ACTN</name>
<proteinExistence type="inferred from homology"/>
<evidence type="ECO:0000256" key="1">
    <source>
        <dbReference type="ARBA" id="ARBA00010466"/>
    </source>
</evidence>
<feature type="domain" description="HTH marR-type" evidence="6">
    <location>
        <begin position="16"/>
        <end position="60"/>
    </location>
</feature>
<evidence type="ECO:0000259" key="5">
    <source>
        <dbReference type="Pfam" id="PF04198"/>
    </source>
</evidence>
<dbReference type="Proteomes" id="UP000265962">
    <property type="component" value="Unassembled WGS sequence"/>
</dbReference>
<dbReference type="AlphaFoldDB" id="A0A375I415"/>
<evidence type="ECO:0000256" key="2">
    <source>
        <dbReference type="ARBA" id="ARBA00023015"/>
    </source>
</evidence>
<dbReference type="InterPro" id="IPR036388">
    <property type="entry name" value="WH-like_DNA-bd_sf"/>
</dbReference>
<evidence type="ECO:0000313" key="8">
    <source>
        <dbReference type="Proteomes" id="UP000265962"/>
    </source>
</evidence>
<keyword evidence="8" id="KW-1185">Reference proteome</keyword>
<dbReference type="OrthoDB" id="186585at2"/>
<sequence length="319" mass="33720">MPAKRDQQLLIDAARLYYVDGLDQGQVGARLGLSRSSVSRILHEARSSGLVQIRVVGDDRTVRNGDLERRLVKAFGLREALVADTSTSTDRLSSVARLAGESFARLASGSSRIGFGWGLTIARFIDLLPETSLRPDTRIVPLVGGMPTLDSAPSGNTHLQILADKCGAVAGRFDAPAIVESALTQQAMMNESSVQASLAEARSCDLGFVGIGNYEVQTSRAVMNAMRLSATEKSAVEAARPVGDMLGRYYTIEGVPLGPPTSERVIGIDLDDLRRINTVVGLATGRAKAPGTFGALGTGALDILAVDDVLAEALLAMKN</sequence>
<accession>A0A375I415</accession>
<evidence type="ECO:0000313" key="7">
    <source>
        <dbReference type="EMBL" id="SPF68162.1"/>
    </source>
</evidence>
<evidence type="ECO:0000256" key="4">
    <source>
        <dbReference type="ARBA" id="ARBA00023163"/>
    </source>
</evidence>
<dbReference type="RefSeq" id="WP_119715352.1">
    <property type="nucleotide sequence ID" value="NZ_OMOH01000004.1"/>
</dbReference>